<evidence type="ECO:0000256" key="1">
    <source>
        <dbReference type="ARBA" id="ARBA00004370"/>
    </source>
</evidence>
<keyword evidence="3 7" id="KW-0812">Transmembrane</keyword>
<keyword evidence="4 7" id="KW-1133">Transmembrane helix</keyword>
<evidence type="ECO:0000256" key="5">
    <source>
        <dbReference type="ARBA" id="ARBA00023136"/>
    </source>
</evidence>
<comment type="caution">
    <text evidence="8">The sequence shown here is derived from an EMBL/GenBank/DDBJ whole genome shotgun (WGS) entry which is preliminary data.</text>
</comment>
<evidence type="ECO:0000256" key="4">
    <source>
        <dbReference type="ARBA" id="ARBA00022989"/>
    </source>
</evidence>
<evidence type="ECO:0000313" key="8">
    <source>
        <dbReference type="EMBL" id="MBE0463064.1"/>
    </source>
</evidence>
<feature type="region of interest" description="Disordered" evidence="6">
    <location>
        <begin position="1"/>
        <end position="141"/>
    </location>
</feature>
<dbReference type="Pfam" id="PF01679">
    <property type="entry name" value="Pmp3"/>
    <property type="match status" value="1"/>
</dbReference>
<gene>
    <name evidence="8" type="ORF">EI547_06260</name>
</gene>
<protein>
    <submittedName>
        <fullName evidence="8">YqaE/Pmp3 family membrane protein</fullName>
    </submittedName>
</protein>
<feature type="compositionally biased region" description="Basic and acidic residues" evidence="6">
    <location>
        <begin position="44"/>
        <end position="58"/>
    </location>
</feature>
<evidence type="ECO:0000256" key="2">
    <source>
        <dbReference type="ARBA" id="ARBA00009530"/>
    </source>
</evidence>
<dbReference type="InterPro" id="IPR000612">
    <property type="entry name" value="PMP3"/>
</dbReference>
<reference evidence="8 9" key="1">
    <citation type="submission" date="2020-07" db="EMBL/GenBank/DDBJ databases">
        <title>Halophilic bacteria isolated from french cheeses.</title>
        <authorList>
            <person name="Kothe C.I."/>
            <person name="Farah-Kraiem B."/>
            <person name="Renault P."/>
            <person name="Dridi B."/>
        </authorList>
    </citation>
    <scope>NUCLEOTIDE SEQUENCE [LARGE SCALE GENOMIC DNA]</scope>
    <source>
        <strain evidence="8 9">FME20</strain>
    </source>
</reference>
<keyword evidence="5 7" id="KW-0472">Membrane</keyword>
<comment type="subcellular location">
    <subcellularLocation>
        <location evidence="1">Membrane</location>
    </subcellularLocation>
</comment>
<proteinExistence type="inferred from homology"/>
<organism evidence="8 9">
    <name type="scientific">Halomonas colorata</name>
    <dbReference type="NCBI Taxonomy" id="2742615"/>
    <lineage>
        <taxon>Bacteria</taxon>
        <taxon>Pseudomonadati</taxon>
        <taxon>Pseudomonadota</taxon>
        <taxon>Gammaproteobacteria</taxon>
        <taxon>Oceanospirillales</taxon>
        <taxon>Halomonadaceae</taxon>
        <taxon>Halomonas</taxon>
    </lineage>
</organism>
<evidence type="ECO:0000313" key="9">
    <source>
        <dbReference type="Proteomes" id="UP001645038"/>
    </source>
</evidence>
<name>A0ABR9FWQ6_9GAMM</name>
<dbReference type="Proteomes" id="UP001645038">
    <property type="component" value="Unassembled WGS sequence"/>
</dbReference>
<evidence type="ECO:0000256" key="6">
    <source>
        <dbReference type="SAM" id="MobiDB-lite"/>
    </source>
</evidence>
<comment type="similarity">
    <text evidence="2">Belongs to the UPF0057 (PMP3) family.</text>
</comment>
<dbReference type="EMBL" id="RRZB01000011">
    <property type="protein sequence ID" value="MBE0463064.1"/>
    <property type="molecule type" value="Genomic_DNA"/>
</dbReference>
<keyword evidence="9" id="KW-1185">Reference proteome</keyword>
<feature type="compositionally biased region" description="Basic and acidic residues" evidence="6">
    <location>
        <begin position="1"/>
        <end position="33"/>
    </location>
</feature>
<evidence type="ECO:0000256" key="7">
    <source>
        <dbReference type="SAM" id="Phobius"/>
    </source>
</evidence>
<feature type="compositionally biased region" description="Basic and acidic residues" evidence="6">
    <location>
        <begin position="65"/>
        <end position="83"/>
    </location>
</feature>
<feature type="transmembrane region" description="Helical" evidence="7">
    <location>
        <begin position="148"/>
        <end position="166"/>
    </location>
</feature>
<accession>A0ABR9FWQ6</accession>
<feature type="transmembrane region" description="Helical" evidence="7">
    <location>
        <begin position="172"/>
        <end position="194"/>
    </location>
</feature>
<sequence length="197" mass="21771">MDAREYLNRKGVGVEREPDRPNTLEEKSWERARGAGQQRPKSGTPHDWEDWERYHDDLAQDATELEQKIDKQAHRKEGREQSETQRAQPAVEHFTPPESSPQSKPLPSHAKPAGAQLEAKAEEATSDKAKSEKTGADSPVSEPKALKAAYMALAVLLPPLALALTGAGATRIVIGVVLTLVGWLPGVIYALWWLKRV</sequence>
<evidence type="ECO:0000256" key="3">
    <source>
        <dbReference type="ARBA" id="ARBA00022692"/>
    </source>
</evidence>
<feature type="compositionally biased region" description="Basic and acidic residues" evidence="6">
    <location>
        <begin position="119"/>
        <end position="135"/>
    </location>
</feature>
<dbReference type="RefSeq" id="WP_192537632.1">
    <property type="nucleotide sequence ID" value="NZ_RRZB01000011.1"/>
</dbReference>